<feature type="compositionally biased region" description="Polar residues" evidence="25">
    <location>
        <begin position="406"/>
        <end position="433"/>
    </location>
</feature>
<dbReference type="SMART" id="SM01250">
    <property type="entry name" value="KAT11"/>
    <property type="match status" value="1"/>
</dbReference>
<dbReference type="InterPro" id="IPR013178">
    <property type="entry name" value="Histone_AcTrfase_Rtt109/CBP"/>
</dbReference>
<feature type="region of interest" description="Disordered" evidence="25">
    <location>
        <begin position="2002"/>
        <end position="2132"/>
    </location>
</feature>
<evidence type="ECO:0000256" key="23">
    <source>
        <dbReference type="PROSITE-ProRule" id="PRU00203"/>
    </source>
</evidence>
<dbReference type="InterPro" id="IPR001487">
    <property type="entry name" value="Bromodomain"/>
</dbReference>
<dbReference type="GO" id="GO:0031490">
    <property type="term" value="F:chromatin DNA binding"/>
    <property type="evidence" value="ECO:0007669"/>
    <property type="project" value="TreeGrafter"/>
</dbReference>
<evidence type="ECO:0000256" key="5">
    <source>
        <dbReference type="ARBA" id="ARBA00022490"/>
    </source>
</evidence>
<dbReference type="Pfam" id="PF02135">
    <property type="entry name" value="zf-TAZ"/>
    <property type="match status" value="2"/>
</dbReference>
<dbReference type="InterPro" id="IPR031162">
    <property type="entry name" value="CBP_P300_HAT"/>
</dbReference>
<keyword evidence="9 23" id="KW-0479">Metal-binding</keyword>
<dbReference type="InterPro" id="IPR000197">
    <property type="entry name" value="Znf_TAZ"/>
</dbReference>
<dbReference type="Gene3D" id="1.10.246.20">
    <property type="entry name" value="Coactivator CBP, KIX domain"/>
    <property type="match status" value="1"/>
</dbReference>
<keyword evidence="10" id="KW-0677">Repeat</keyword>
<dbReference type="Gene3D" id="3.30.60.90">
    <property type="match status" value="1"/>
</dbReference>
<sequence>MGPTPPLPLGWQPPLLDPGARQRALCPASSSIVPAPPPDLLSTAILLSSEGSLTLGSLSWDDLENDLPDELIPNGDLGMMSMSSNGGATGTGGHGPMVSDAAAKHKQLSELLRPGSSAGLNSASPQPGGIRPKLGGLGKSPLGQGSPSHPSQTQKPGGTPGMQGNNAGSAGMGLGTGFNQAMLNSGMMGQNAAGQPGQVISGTLGSVGRGRGAPGMQYQGADSVSESSDDSSDMIFPYQGGGQQMGTAGVNAQNKGALPNSLPQFPTDLKGAMVTSVPNMQQQVSVGMVAGQGVSAGPTADPEKRKLIQQQLVLLLHAHKCQRREQANGEVRTCALPHCKTMKNVLNHMTHCQAGKSCQVAHCASSRQIISHWKNCTRHDCPVCLPLKNASDKRNQQPMLSPPNAGLQSPIGTVGTGQQTAPTLPSSTPIDPSSMQRAYAALGLPYSSQTPTQTQGPGQTTAQTPQMRSINTLGQMNPIGVPTSEQAKLLSDGTMPSTLNPNNQLMPDGPTVGSMGNLPTAAPLSATGVRKAWHDHVTQDLRNHLVHKLVQAIFPTPDPAALKDRRMENLVAYARKVEGDMYESANSRDEYYHFLAEKIYKIQKELEEKRRSRLQKQIINQTPMTAAGQQPPALNQPNVMGPRPQIFMSGSLSFLLSGHISHCIILVIFSQMNMSPTRMPPTQSMLGAHGGKMVAQTANQTQFMAQPQFPTNTNAMNVNIGQPNTQAAVSQVRTCTHILELPRTPSGSTPTAAQSGLHTHPRPCSGHPTSHAAPDGAAPPCPAAPWNTGETCSLLVKKEEPEGLEAKQEPMETEDKKTDLKMETKEEDESKTNGTASSSPSQSRRKIFKPEELRQALMPTLESLYRQDPESLPFRQPVDPILLGIPDYFDIVKNPMDLSTIKRKLDTGQYQEPWQYVDDVWLMFNNAWLYNRKTSRVYKYCSKLAEVFEQEIDPVMQSLGYCCGRKYEFSPQTLCCYGKQLCTIPRDGTYYSYQNRYHFCEKCFNEIQGDSVTLGDDPAQPQTMISKDQFERKKNDTLDPEPFVECKDCGRKMHQICVLHYEVIWPLGFICDNCLKKSGKTRKENKFSAKRLQVTRLGTYIEDRVNKYLKRQNHPEAGEVFVRIVASSDKMVEVKPGMKARFVDIGEMPESFPYRTKALFAFEEIDGVDVCFFGMHVQEYGSDCPFPNTRRVYISYLDSIHFFRPRMLRTAVYHEILIGYLEYVKKLGYVTAHIWACPPSEGDDYIFHCHPADQKIPKPKRLQEWYRKMLDKAFAERILHDYKDIFKQATEDRLTSANELSYFEGDFWPNVLEESIKELEQEEEERKKEENTAACETPEGTPGDSKNAKKKNNKKTNKNKSSMSRANKKKPGMPNVASDLSQKLYATMEKHKEVFFVIHLHSGPMVNSLLPIVDPDPFMNCDLMDGRDAFLTLARDKHWEFSSLRRCKWSTMCMLVELHNQGHDRFVYTCNECKHHVETRWHCTVCEDFDLCISCYNTNGHEHQMVKWGLGLDDDNSQSGEASKSPQESRRLSIQRCIQSLVHACQCRNANCSLPSCQKMKRVVQHTKGCKRKTNGGCPVCKQLIALCCYHAKHCQENKCPVPFCLNIKHKLRQQQLQHRLQQAQMMRRRMATMQGRAMPQSLPSPPASTAPSTPTSHQQPNTPQTPQPLSNKPTTPNSPLPQPPQQQQPPQQPPQQQPPPMAVKMARHIEMVAQAQHQQNYRMTMNGLPMNHQQPRMPGPMQHVGPRGQQVMPPMPQGQWSGGPQPGMQAAQQQVAPQQTAPGAPQTMPIQRPPMPQQAAQPRMMVPTQGPRPQAPQRPGAIAPNALQDLLRTLKSPSSPQQQQQVLNILKSNPQLMAAFIKQRTAKYHANQPQQQQAQHGMHAAQPAVQNMAAIQAVPRPGMAPQQQPQQPAPQGMAALGAQSQLMNPAHANNPQLQELYHRQLLRQQQQQQQQQAGVMPQAHGQFPQTQGTATHYTQLRMQQQQQLQQQLLQQQVVLKPPMGSPAQPSPMSPQTHLLSGQPQGAHLPGQPMANALSNQVCSPAPVQSPRPPSRQLPPHSSPSPQVQPQPSPQHAPPHTGSPHPGLTTPMPGSMEQAHLGTPERSAMLPQLNTPNRGVLPSDLGMVGDTTGDTLEKFVEGL</sequence>
<accession>A0A671L7H7</accession>
<keyword evidence="11 24" id="KW-0863">Zinc-finger</keyword>
<feature type="compositionally biased region" description="Low complexity" evidence="25">
    <location>
        <begin position="139"/>
        <end position="148"/>
    </location>
</feature>
<dbReference type="GO" id="GO:0140297">
    <property type="term" value="F:DNA-binding transcription factor binding"/>
    <property type="evidence" value="ECO:0007669"/>
    <property type="project" value="UniProtKB-ARBA"/>
</dbReference>
<keyword evidence="32" id="KW-1185">Reference proteome</keyword>
<evidence type="ECO:0000256" key="9">
    <source>
        <dbReference type="ARBA" id="ARBA00022723"/>
    </source>
</evidence>
<dbReference type="FunFam" id="2.10.110.40:FF:000001">
    <property type="entry name" value="E1A binding protein p300"/>
    <property type="match status" value="1"/>
</dbReference>
<evidence type="ECO:0000256" key="20">
    <source>
        <dbReference type="ARBA" id="ARBA00023315"/>
    </source>
</evidence>
<dbReference type="SUPFAM" id="SSF69125">
    <property type="entry name" value="Nuclear receptor coactivator interlocking domain"/>
    <property type="match status" value="1"/>
</dbReference>
<dbReference type="GO" id="GO:0005654">
    <property type="term" value="C:nucleoplasm"/>
    <property type="evidence" value="ECO:0007669"/>
    <property type="project" value="UniProtKB-ARBA"/>
</dbReference>
<feature type="domain" description="CBP/p300-type HAT" evidence="30">
    <location>
        <begin position="1086"/>
        <end position="1463"/>
    </location>
</feature>
<dbReference type="InterPro" id="IPR036427">
    <property type="entry name" value="Bromodomain-like_sf"/>
</dbReference>
<dbReference type="InterPro" id="IPR009110">
    <property type="entry name" value="Nuc_rcpt_coact"/>
</dbReference>
<feature type="compositionally biased region" description="Basic residues" evidence="25">
    <location>
        <begin position="1348"/>
        <end position="1358"/>
    </location>
</feature>
<evidence type="ECO:0000256" key="19">
    <source>
        <dbReference type="ARBA" id="ARBA00023242"/>
    </source>
</evidence>
<dbReference type="InterPro" id="IPR018359">
    <property type="entry name" value="Bromodomain_CS"/>
</dbReference>
<dbReference type="Gene3D" id="2.10.110.40">
    <property type="match status" value="1"/>
</dbReference>
<feature type="compositionally biased region" description="Pro residues" evidence="25">
    <location>
        <begin position="1677"/>
        <end position="1702"/>
    </location>
</feature>
<evidence type="ECO:0000256" key="11">
    <source>
        <dbReference type="ARBA" id="ARBA00022771"/>
    </source>
</evidence>
<evidence type="ECO:0000256" key="21">
    <source>
        <dbReference type="ARBA" id="ARBA00047411"/>
    </source>
</evidence>
<evidence type="ECO:0000256" key="10">
    <source>
        <dbReference type="ARBA" id="ARBA00022737"/>
    </source>
</evidence>
<dbReference type="FunFam" id="3.30.40.10:FF:000034">
    <property type="entry name" value="Histone acetyltransferase p300"/>
    <property type="match status" value="1"/>
</dbReference>
<keyword evidence="18" id="KW-0804">Transcription</keyword>
<dbReference type="GO" id="GO:0004402">
    <property type="term" value="F:histone acetyltransferase activity"/>
    <property type="evidence" value="ECO:0007669"/>
    <property type="project" value="InterPro"/>
</dbReference>
<feature type="compositionally biased region" description="Polar residues" evidence="25">
    <location>
        <begin position="2014"/>
        <end position="2024"/>
    </location>
</feature>
<keyword evidence="14" id="KW-0007">Acetylation</keyword>
<keyword evidence="5" id="KW-0963">Cytoplasm</keyword>
<evidence type="ECO:0000256" key="6">
    <source>
        <dbReference type="ARBA" id="ARBA00022499"/>
    </source>
</evidence>
<dbReference type="CDD" id="cd02337">
    <property type="entry name" value="ZZ_CBP"/>
    <property type="match status" value="1"/>
</dbReference>
<dbReference type="GO" id="GO:0005737">
    <property type="term" value="C:cytoplasm"/>
    <property type="evidence" value="ECO:0007669"/>
    <property type="project" value="UniProtKB-SubCell"/>
</dbReference>
<feature type="compositionally biased region" description="Low complexity" evidence="25">
    <location>
        <begin position="1620"/>
        <end position="1642"/>
    </location>
</feature>
<feature type="region of interest" description="Disordered" evidence="25">
    <location>
        <begin position="80"/>
        <end position="99"/>
    </location>
</feature>
<protein>
    <recommendedName>
        <fullName evidence="3">histone acetyltransferase</fullName>
        <ecNumber evidence="3">2.3.1.48</ecNumber>
    </recommendedName>
</protein>
<dbReference type="Gene3D" id="1.20.1020.10">
    <property type="entry name" value="TAZ domain"/>
    <property type="match status" value="2"/>
</dbReference>
<feature type="region of interest" description="Disordered" evidence="25">
    <location>
        <begin position="114"/>
        <end position="173"/>
    </location>
</feature>
<feature type="zinc finger region" description="TAZ-type" evidence="23">
    <location>
        <begin position="301"/>
        <end position="387"/>
    </location>
</feature>
<reference evidence="31" key="2">
    <citation type="submission" date="2025-09" db="UniProtKB">
        <authorList>
            <consortium name="Ensembl"/>
        </authorList>
    </citation>
    <scope>IDENTIFICATION</scope>
</reference>
<dbReference type="InterPro" id="IPR037073">
    <property type="entry name" value="Nuc_rcpt_coact_CREBbp_sf"/>
</dbReference>
<dbReference type="PANTHER" id="PTHR13808:SF34">
    <property type="entry name" value="CREB-BINDING PROTEIN"/>
    <property type="match status" value="1"/>
</dbReference>
<dbReference type="GO" id="GO:0048511">
    <property type="term" value="P:rhythmic process"/>
    <property type="evidence" value="ECO:0007669"/>
    <property type="project" value="UniProtKB-KW"/>
</dbReference>
<dbReference type="PROSITE" id="PS50135">
    <property type="entry name" value="ZF_ZZ_2"/>
    <property type="match status" value="1"/>
</dbReference>
<feature type="compositionally biased region" description="Low complexity" evidence="25">
    <location>
        <begin position="1650"/>
        <end position="1669"/>
    </location>
</feature>
<dbReference type="CDD" id="cd05495">
    <property type="entry name" value="Bromo_cbp_like"/>
    <property type="match status" value="1"/>
</dbReference>
<evidence type="ECO:0000259" key="27">
    <source>
        <dbReference type="PROSITE" id="PS50134"/>
    </source>
</evidence>
<keyword evidence="17 22" id="KW-0103">Bromodomain</keyword>
<feature type="compositionally biased region" description="Pro residues" evidence="25">
    <location>
        <begin position="2048"/>
        <end position="2077"/>
    </location>
</feature>
<dbReference type="SMART" id="SM00297">
    <property type="entry name" value="BROMO"/>
    <property type="match status" value="1"/>
</dbReference>
<evidence type="ECO:0000256" key="25">
    <source>
        <dbReference type="SAM" id="MobiDB-lite"/>
    </source>
</evidence>
<dbReference type="Pfam" id="PF00569">
    <property type="entry name" value="ZZ"/>
    <property type="match status" value="1"/>
</dbReference>
<dbReference type="Pfam" id="PF00439">
    <property type="entry name" value="Bromodomain"/>
    <property type="match status" value="1"/>
</dbReference>
<evidence type="ECO:0000256" key="12">
    <source>
        <dbReference type="ARBA" id="ARBA00022833"/>
    </source>
</evidence>
<dbReference type="FunFam" id="1.10.246.20:FF:000001">
    <property type="entry name" value="E1A binding protein p300"/>
    <property type="match status" value="1"/>
</dbReference>
<dbReference type="GO" id="GO:0008270">
    <property type="term" value="F:zinc ion binding"/>
    <property type="evidence" value="ECO:0007669"/>
    <property type="project" value="UniProtKB-KW"/>
</dbReference>
<feature type="region of interest" description="Disordered" evidence="25">
    <location>
        <begin position="1319"/>
        <end position="1376"/>
    </location>
</feature>
<keyword evidence="6" id="KW-1017">Isopeptide bond</keyword>
<dbReference type="SUPFAM" id="SSF57850">
    <property type="entry name" value="RING/U-box"/>
    <property type="match status" value="1"/>
</dbReference>
<keyword evidence="20" id="KW-0012">Acyltransferase</keyword>
<dbReference type="Proteomes" id="UP000472260">
    <property type="component" value="Unassembled WGS sequence"/>
</dbReference>
<feature type="domain" description="Bromo" evidence="26">
    <location>
        <begin position="866"/>
        <end position="938"/>
    </location>
</feature>
<comment type="catalytic activity">
    <reaction evidence="21">
        <text>(S)-lactoyl-CoA + L-lysyl-[protein] = N(6)-[(S)-lactoyl]-L-lysyl-[protein] + CoA + H(+)</text>
        <dbReference type="Rhea" id="RHEA:61996"/>
        <dbReference type="Rhea" id="RHEA-COMP:9752"/>
        <dbReference type="Rhea" id="RHEA-COMP:19466"/>
        <dbReference type="ChEBI" id="CHEBI:15378"/>
        <dbReference type="ChEBI" id="CHEBI:29969"/>
        <dbReference type="ChEBI" id="CHEBI:57287"/>
        <dbReference type="ChEBI" id="CHEBI:231527"/>
        <dbReference type="ChEBI" id="CHEBI:231528"/>
    </reaction>
    <physiologicalReaction direction="left-to-right" evidence="21">
        <dbReference type="Rhea" id="RHEA:61997"/>
    </physiologicalReaction>
</comment>
<dbReference type="FunFam" id="1.20.1020.10:FF:000002">
    <property type="entry name" value="E1A binding protein p300"/>
    <property type="match status" value="1"/>
</dbReference>
<feature type="compositionally biased region" description="Low complexity" evidence="25">
    <location>
        <begin position="1778"/>
        <end position="1791"/>
    </location>
</feature>
<keyword evidence="8" id="KW-0808">Transferase</keyword>
<dbReference type="GO" id="GO:0003713">
    <property type="term" value="F:transcription coactivator activity"/>
    <property type="evidence" value="ECO:0007669"/>
    <property type="project" value="InterPro"/>
</dbReference>
<evidence type="ECO:0000259" key="29">
    <source>
        <dbReference type="PROSITE" id="PS50952"/>
    </source>
</evidence>
<evidence type="ECO:0000256" key="14">
    <source>
        <dbReference type="ARBA" id="ARBA00022990"/>
    </source>
</evidence>
<dbReference type="GO" id="GO:0000123">
    <property type="term" value="C:histone acetyltransferase complex"/>
    <property type="evidence" value="ECO:0007669"/>
    <property type="project" value="InterPro"/>
</dbReference>
<evidence type="ECO:0000256" key="3">
    <source>
        <dbReference type="ARBA" id="ARBA00013184"/>
    </source>
</evidence>
<feature type="compositionally biased region" description="Polar residues" evidence="25">
    <location>
        <begin position="149"/>
        <end position="168"/>
    </location>
</feature>
<keyword evidence="19" id="KW-0539">Nucleus</keyword>
<dbReference type="PROSITE" id="PS50952">
    <property type="entry name" value="KIX"/>
    <property type="match status" value="1"/>
</dbReference>
<dbReference type="InterPro" id="IPR043145">
    <property type="entry name" value="Znf_ZZ_sf"/>
</dbReference>
<dbReference type="FunFam" id="1.20.920.10:FF:000001">
    <property type="entry name" value="Histone acetyltransferase p300"/>
    <property type="match status" value="1"/>
</dbReference>
<dbReference type="InterPro" id="IPR035898">
    <property type="entry name" value="TAZ_dom_sf"/>
</dbReference>
<evidence type="ECO:0000256" key="17">
    <source>
        <dbReference type="ARBA" id="ARBA00023117"/>
    </source>
</evidence>
<evidence type="ECO:0000259" key="28">
    <source>
        <dbReference type="PROSITE" id="PS50135"/>
    </source>
</evidence>
<reference evidence="31" key="1">
    <citation type="submission" date="2025-08" db="UniProtKB">
        <authorList>
            <consortium name="Ensembl"/>
        </authorList>
    </citation>
    <scope>IDENTIFICATION</scope>
</reference>
<dbReference type="Gene3D" id="3.30.40.10">
    <property type="entry name" value="Zinc/RING finger domain, C3HC4 (zinc finger)"/>
    <property type="match status" value="1"/>
</dbReference>
<evidence type="ECO:0000256" key="1">
    <source>
        <dbReference type="ARBA" id="ARBA00004123"/>
    </source>
</evidence>
<name>A0A671L7H7_9TELE</name>
<dbReference type="InterPro" id="IPR038547">
    <property type="entry name" value="RING_CBP-p300_sf"/>
</dbReference>
<dbReference type="SMART" id="SM00551">
    <property type="entry name" value="ZnF_TAZ"/>
    <property type="match status" value="2"/>
</dbReference>
<gene>
    <name evidence="31" type="primary">LOC107655368</name>
</gene>
<feature type="compositionally biased region" description="Basic and acidic residues" evidence="25">
    <location>
        <begin position="799"/>
        <end position="831"/>
    </location>
</feature>
<dbReference type="InterPro" id="IPR056484">
    <property type="entry name" value="PHD_P300"/>
</dbReference>
<dbReference type="GO" id="GO:0005667">
    <property type="term" value="C:transcription regulator complex"/>
    <property type="evidence" value="ECO:0007669"/>
    <property type="project" value="TreeGrafter"/>
</dbReference>
<dbReference type="EC" id="2.3.1.48" evidence="3"/>
<feature type="region of interest" description="Disordered" evidence="25">
    <location>
        <begin position="1778"/>
        <end position="1797"/>
    </location>
</feature>
<dbReference type="PRINTS" id="PR00503">
    <property type="entry name" value="BROMODOMAIN"/>
</dbReference>
<evidence type="ECO:0000256" key="24">
    <source>
        <dbReference type="PROSITE-ProRule" id="PRU00228"/>
    </source>
</evidence>
<feature type="domain" description="TAZ-type" evidence="27">
    <location>
        <begin position="301"/>
        <end position="387"/>
    </location>
</feature>
<dbReference type="Pfam" id="PF02172">
    <property type="entry name" value="KIX"/>
    <property type="match status" value="1"/>
</dbReference>
<organism evidence="31 32">
    <name type="scientific">Sinocyclocheilus anshuiensis</name>
    <dbReference type="NCBI Taxonomy" id="1608454"/>
    <lineage>
        <taxon>Eukaryota</taxon>
        <taxon>Metazoa</taxon>
        <taxon>Chordata</taxon>
        <taxon>Craniata</taxon>
        <taxon>Vertebrata</taxon>
        <taxon>Euteleostomi</taxon>
        <taxon>Actinopterygii</taxon>
        <taxon>Neopterygii</taxon>
        <taxon>Teleostei</taxon>
        <taxon>Ostariophysi</taxon>
        <taxon>Cypriniformes</taxon>
        <taxon>Cyprinidae</taxon>
        <taxon>Cyprininae</taxon>
        <taxon>Sinocyclocheilus</taxon>
    </lineage>
</organism>
<dbReference type="CDD" id="cd20910">
    <property type="entry name" value="NCBD_CREBBP-p300_like"/>
    <property type="match status" value="1"/>
</dbReference>
<dbReference type="Gene3D" id="1.20.920.10">
    <property type="entry name" value="Bromodomain-like"/>
    <property type="match status" value="1"/>
</dbReference>
<dbReference type="PANTHER" id="PTHR13808">
    <property type="entry name" value="CBP/P300-RELATED"/>
    <property type="match status" value="1"/>
</dbReference>
<feature type="compositionally biased region" description="Basic and acidic residues" evidence="25">
    <location>
        <begin position="1319"/>
        <end position="1331"/>
    </location>
</feature>
<evidence type="ECO:0000313" key="32">
    <source>
        <dbReference type="Proteomes" id="UP000472260"/>
    </source>
</evidence>
<evidence type="ECO:0000256" key="7">
    <source>
        <dbReference type="ARBA" id="ARBA00022553"/>
    </source>
</evidence>
<dbReference type="Pfam" id="PF09030">
    <property type="entry name" value="Creb_binding"/>
    <property type="match status" value="1"/>
</dbReference>
<evidence type="ECO:0000256" key="22">
    <source>
        <dbReference type="PROSITE-ProRule" id="PRU00035"/>
    </source>
</evidence>
<dbReference type="InterPro" id="IPR036529">
    <property type="entry name" value="KIX_dom_sf"/>
</dbReference>
<dbReference type="InterPro" id="IPR000433">
    <property type="entry name" value="Znf_ZZ"/>
</dbReference>
<feature type="domain" description="TAZ-type" evidence="27">
    <location>
        <begin position="1527"/>
        <end position="1608"/>
    </location>
</feature>
<evidence type="ECO:0000256" key="4">
    <source>
        <dbReference type="ARBA" id="ARBA00022481"/>
    </source>
</evidence>
<evidence type="ECO:0000256" key="18">
    <source>
        <dbReference type="ARBA" id="ARBA00023163"/>
    </source>
</evidence>
<evidence type="ECO:0000313" key="31">
    <source>
        <dbReference type="Ensembl" id="ENSSANP00000015455.1"/>
    </source>
</evidence>
<proteinExistence type="predicted"/>
<dbReference type="CDD" id="cd15647">
    <property type="entry name" value="PHD_CBP"/>
    <property type="match status" value="1"/>
</dbReference>
<evidence type="ECO:0000256" key="2">
    <source>
        <dbReference type="ARBA" id="ARBA00004496"/>
    </source>
</evidence>
<keyword evidence="13" id="KW-0832">Ubl conjugation</keyword>
<dbReference type="SUPFAM" id="SSF57933">
    <property type="entry name" value="TAZ domain"/>
    <property type="match status" value="2"/>
</dbReference>
<dbReference type="PROSITE" id="PS01357">
    <property type="entry name" value="ZF_ZZ_1"/>
    <property type="match status" value="1"/>
</dbReference>
<feature type="domain" description="KIX" evidence="29">
    <location>
        <begin position="528"/>
        <end position="607"/>
    </location>
</feature>
<feature type="zinc finger region" description="TAZ-type" evidence="23">
    <location>
        <begin position="1527"/>
        <end position="1608"/>
    </location>
</feature>
<dbReference type="SUPFAM" id="SSF47370">
    <property type="entry name" value="Bromodomain"/>
    <property type="match status" value="1"/>
</dbReference>
<dbReference type="PROSITE" id="PS00633">
    <property type="entry name" value="BROMODOMAIN_1"/>
    <property type="match status" value="1"/>
</dbReference>
<comment type="subcellular location">
    <subcellularLocation>
        <location evidence="2">Cytoplasm</location>
    </subcellularLocation>
    <subcellularLocation>
        <location evidence="1">Nucleus</location>
    </subcellularLocation>
</comment>
<feature type="compositionally biased region" description="Low complexity" evidence="25">
    <location>
        <begin position="1947"/>
        <end position="1957"/>
    </location>
</feature>
<feature type="region of interest" description="Disordered" evidence="25">
    <location>
        <begin position="1947"/>
        <end position="1975"/>
    </location>
</feature>
<feature type="region of interest" description="Disordered" evidence="25">
    <location>
        <begin position="799"/>
        <end position="851"/>
    </location>
</feature>
<dbReference type="InterPro" id="IPR014744">
    <property type="entry name" value="Nuc_rcpt_coact_CREBbp"/>
</dbReference>
<feature type="region of interest" description="Disordered" evidence="25">
    <location>
        <begin position="741"/>
        <end position="784"/>
    </location>
</feature>
<evidence type="ECO:0000256" key="16">
    <source>
        <dbReference type="ARBA" id="ARBA00023108"/>
    </source>
</evidence>
<dbReference type="Ensembl" id="ENSSANT00000016484.1">
    <property type="protein sequence ID" value="ENSSANP00000015455.1"/>
    <property type="gene ID" value="ENSSANG00000006933.1"/>
</dbReference>
<dbReference type="Pfam" id="PF23570">
    <property type="entry name" value="PHD_P300"/>
    <property type="match status" value="1"/>
</dbReference>
<dbReference type="SUPFAM" id="SSF47040">
    <property type="entry name" value="Kix domain of CBP (creb binding protein)"/>
    <property type="match status" value="1"/>
</dbReference>
<dbReference type="Gene3D" id="1.10.1630.10">
    <property type="entry name" value="Nuclear receptor coactivator, CREB-bp-like, interlocking domain"/>
    <property type="match status" value="1"/>
</dbReference>
<evidence type="ECO:0000259" key="26">
    <source>
        <dbReference type="PROSITE" id="PS50014"/>
    </source>
</evidence>
<dbReference type="FunFam" id="1.20.1020.10:FF:000001">
    <property type="entry name" value="E1A binding protein p300"/>
    <property type="match status" value="1"/>
</dbReference>
<dbReference type="GO" id="GO:0045944">
    <property type="term" value="P:positive regulation of transcription by RNA polymerase II"/>
    <property type="evidence" value="ECO:0007669"/>
    <property type="project" value="TreeGrafter"/>
</dbReference>
<feature type="compositionally biased region" description="Polar residues" evidence="25">
    <location>
        <begin position="745"/>
        <end position="757"/>
    </location>
</feature>
<feature type="region of interest" description="Disordered" evidence="25">
    <location>
        <begin position="1620"/>
        <end position="1703"/>
    </location>
</feature>
<feature type="region of interest" description="Disordered" evidence="25">
    <location>
        <begin position="394"/>
        <end position="433"/>
    </location>
</feature>
<dbReference type="PROSITE" id="PS51727">
    <property type="entry name" value="CBP_P300_HAT"/>
    <property type="match status" value="1"/>
</dbReference>
<feature type="compositionally biased region" description="Polar residues" evidence="25">
    <location>
        <begin position="832"/>
        <end position="842"/>
    </location>
</feature>
<evidence type="ECO:0000256" key="13">
    <source>
        <dbReference type="ARBA" id="ARBA00022843"/>
    </source>
</evidence>
<feature type="domain" description="ZZ-type" evidence="28">
    <location>
        <begin position="1465"/>
        <end position="1513"/>
    </location>
</feature>
<keyword evidence="4" id="KW-0488">Methylation</keyword>
<dbReference type="FunFam" id="3.30.60.90:FF:000003">
    <property type="entry name" value="E1A binding protein p300"/>
    <property type="match status" value="1"/>
</dbReference>
<dbReference type="SMART" id="SM00291">
    <property type="entry name" value="ZnF_ZZ"/>
    <property type="match status" value="1"/>
</dbReference>
<dbReference type="PROSITE" id="PS50134">
    <property type="entry name" value="ZF_TAZ"/>
    <property type="match status" value="2"/>
</dbReference>
<dbReference type="InterPro" id="IPR010303">
    <property type="entry name" value="RING_CBP-p300"/>
</dbReference>
<dbReference type="Pfam" id="PF08214">
    <property type="entry name" value="HAT_KAT11"/>
    <property type="match status" value="1"/>
</dbReference>
<dbReference type="PROSITE" id="PS50014">
    <property type="entry name" value="BROMODOMAIN_2"/>
    <property type="match status" value="1"/>
</dbReference>
<keyword evidence="7" id="KW-0597">Phosphoprotein</keyword>
<evidence type="ECO:0000259" key="30">
    <source>
        <dbReference type="PROSITE" id="PS51727"/>
    </source>
</evidence>
<keyword evidence="16" id="KW-0090">Biological rhythms</keyword>
<evidence type="ECO:0000256" key="15">
    <source>
        <dbReference type="ARBA" id="ARBA00023015"/>
    </source>
</evidence>
<keyword evidence="15" id="KW-0805">Transcription regulation</keyword>
<evidence type="ECO:0000256" key="8">
    <source>
        <dbReference type="ARBA" id="ARBA00022679"/>
    </source>
</evidence>
<dbReference type="InterPro" id="IPR003101">
    <property type="entry name" value="KIX_dom"/>
</dbReference>
<keyword evidence="12 23" id="KW-0862">Zinc</keyword>
<dbReference type="Pfam" id="PF06001">
    <property type="entry name" value="RING_CBP-p300"/>
    <property type="match status" value="1"/>
</dbReference>
<dbReference type="CDD" id="cd15802">
    <property type="entry name" value="RING_CBP-p300"/>
    <property type="match status" value="1"/>
</dbReference>
<dbReference type="InterPro" id="IPR013083">
    <property type="entry name" value="Znf_RING/FYVE/PHD"/>
</dbReference>